<name>A0A8S1K2Z1_PARPR</name>
<feature type="domain" description="Band 7" evidence="7">
    <location>
        <begin position="27"/>
        <end position="189"/>
    </location>
</feature>
<evidence type="ECO:0000256" key="2">
    <source>
        <dbReference type="ARBA" id="ARBA00009658"/>
    </source>
</evidence>
<dbReference type="CDD" id="cd03401">
    <property type="entry name" value="SPFH_prohibitin"/>
    <property type="match status" value="1"/>
</dbReference>
<comment type="similarity">
    <text evidence="2 6">Belongs to the prohibitin family.</text>
</comment>
<evidence type="ECO:0000313" key="8">
    <source>
        <dbReference type="EMBL" id="CAD8049659.1"/>
    </source>
</evidence>
<evidence type="ECO:0000313" key="9">
    <source>
        <dbReference type="Proteomes" id="UP000688137"/>
    </source>
</evidence>
<dbReference type="SMART" id="SM00244">
    <property type="entry name" value="PHB"/>
    <property type="match status" value="1"/>
</dbReference>
<comment type="subcellular location">
    <subcellularLocation>
        <location evidence="1 6">Mitochondrion inner membrane</location>
    </subcellularLocation>
</comment>
<keyword evidence="5" id="KW-0472">Membrane</keyword>
<sequence>MAAQVESAKRLISLGSAGLFGLFLIKNCFFTVEPGHCAIKFSKFFGLQEEKYKEGWHFRIPYFETPIDYNIQTRPRQIKASTANRDMQNVLLTLRVLHRPYSDELPTIYRTLGIDYDEKVLPSIVNETMRSVVAQYTASQLMSQRDQVSFKIRQALDQRAAQFKIAIDDVSITELTFGKEYLEAIEAKQVAQQEAERAKFVVEQAREAKKSIVIKALGEAKSIELVGKSALTNPAFLDVRRIEYAREISAILAESRNHIMLSSDILKMDATANK</sequence>
<dbReference type="Pfam" id="PF01145">
    <property type="entry name" value="Band_7"/>
    <property type="match status" value="1"/>
</dbReference>
<evidence type="ECO:0000256" key="4">
    <source>
        <dbReference type="ARBA" id="ARBA00023128"/>
    </source>
</evidence>
<dbReference type="PANTHER" id="PTHR23222">
    <property type="entry name" value="PROHIBITIN"/>
    <property type="match status" value="1"/>
</dbReference>
<dbReference type="FunFam" id="3.30.479.30:FF:000001">
    <property type="entry name" value="Prohibitin 2"/>
    <property type="match status" value="1"/>
</dbReference>
<keyword evidence="3 6" id="KW-0999">Mitochondrion inner membrane</keyword>
<evidence type="ECO:0000256" key="6">
    <source>
        <dbReference type="RuleBase" id="RU366048"/>
    </source>
</evidence>
<gene>
    <name evidence="8" type="ORF">PPRIM_AZ9-3.1.T0140100</name>
</gene>
<evidence type="ECO:0000259" key="7">
    <source>
        <dbReference type="SMART" id="SM00244"/>
    </source>
</evidence>
<proteinExistence type="inferred from homology"/>
<dbReference type="PANTHER" id="PTHR23222:SF1">
    <property type="entry name" value="PROHIBITIN-2"/>
    <property type="match status" value="1"/>
</dbReference>
<reference evidence="8" key="1">
    <citation type="submission" date="2021-01" db="EMBL/GenBank/DDBJ databases">
        <authorList>
            <consortium name="Genoscope - CEA"/>
            <person name="William W."/>
        </authorList>
    </citation>
    <scope>NUCLEOTIDE SEQUENCE</scope>
</reference>
<dbReference type="Proteomes" id="UP000688137">
    <property type="component" value="Unassembled WGS sequence"/>
</dbReference>
<dbReference type="EMBL" id="CAJJDM010000011">
    <property type="protein sequence ID" value="CAD8049659.1"/>
    <property type="molecule type" value="Genomic_DNA"/>
</dbReference>
<organism evidence="8 9">
    <name type="scientific">Paramecium primaurelia</name>
    <dbReference type="NCBI Taxonomy" id="5886"/>
    <lineage>
        <taxon>Eukaryota</taxon>
        <taxon>Sar</taxon>
        <taxon>Alveolata</taxon>
        <taxon>Ciliophora</taxon>
        <taxon>Intramacronucleata</taxon>
        <taxon>Oligohymenophorea</taxon>
        <taxon>Peniculida</taxon>
        <taxon>Parameciidae</taxon>
        <taxon>Paramecium</taxon>
    </lineage>
</organism>
<evidence type="ECO:0000256" key="5">
    <source>
        <dbReference type="ARBA" id="ARBA00023136"/>
    </source>
</evidence>
<evidence type="ECO:0000256" key="1">
    <source>
        <dbReference type="ARBA" id="ARBA00004273"/>
    </source>
</evidence>
<evidence type="ECO:0000256" key="3">
    <source>
        <dbReference type="ARBA" id="ARBA00022792"/>
    </source>
</evidence>
<keyword evidence="9" id="KW-1185">Reference proteome</keyword>
<keyword evidence="4" id="KW-0496">Mitochondrion</keyword>
<dbReference type="InterPro" id="IPR000163">
    <property type="entry name" value="Prohibitin"/>
</dbReference>
<accession>A0A8S1K2Z1</accession>
<dbReference type="InterPro" id="IPR001107">
    <property type="entry name" value="Band_7"/>
</dbReference>
<dbReference type="OMA" id="RTKAHQV"/>
<dbReference type="GO" id="GO:0007005">
    <property type="term" value="P:mitochondrion organization"/>
    <property type="evidence" value="ECO:0007669"/>
    <property type="project" value="TreeGrafter"/>
</dbReference>
<protein>
    <recommendedName>
        <fullName evidence="6">Prohibitin</fullName>
    </recommendedName>
</protein>
<dbReference type="AlphaFoldDB" id="A0A8S1K2Z1"/>
<dbReference type="GO" id="GO:0005743">
    <property type="term" value="C:mitochondrial inner membrane"/>
    <property type="evidence" value="ECO:0007669"/>
    <property type="project" value="UniProtKB-SubCell"/>
</dbReference>
<comment type="caution">
    <text evidence="8">The sequence shown here is derived from an EMBL/GenBank/DDBJ whole genome shotgun (WGS) entry which is preliminary data.</text>
</comment>